<proteinExistence type="predicted"/>
<organism evidence="1 2">
    <name type="scientific">Panagrolaimus sp. ES5</name>
    <dbReference type="NCBI Taxonomy" id="591445"/>
    <lineage>
        <taxon>Eukaryota</taxon>
        <taxon>Metazoa</taxon>
        <taxon>Ecdysozoa</taxon>
        <taxon>Nematoda</taxon>
        <taxon>Chromadorea</taxon>
        <taxon>Rhabditida</taxon>
        <taxon>Tylenchina</taxon>
        <taxon>Panagrolaimomorpha</taxon>
        <taxon>Panagrolaimoidea</taxon>
        <taxon>Panagrolaimidae</taxon>
        <taxon>Panagrolaimus</taxon>
    </lineage>
</organism>
<protein>
    <submittedName>
        <fullName evidence="2">Uncharacterized protein</fullName>
    </submittedName>
</protein>
<dbReference type="Proteomes" id="UP000887579">
    <property type="component" value="Unplaced"/>
</dbReference>
<dbReference type="WBParaSite" id="ES5_v2.g12240.t1">
    <property type="protein sequence ID" value="ES5_v2.g12240.t1"/>
    <property type="gene ID" value="ES5_v2.g12240"/>
</dbReference>
<name>A0AC34F5D4_9BILA</name>
<reference evidence="2" key="1">
    <citation type="submission" date="2022-11" db="UniProtKB">
        <authorList>
            <consortium name="WormBaseParasite"/>
        </authorList>
    </citation>
    <scope>IDENTIFICATION</scope>
</reference>
<sequence>MSTDSLQQTETETEAEMFVEFPNRKTVKKLCILAGFILMAFFASFLALIMTSQNYNSYKYLRPCPSASVPMDEMYNLGKEINSTKK</sequence>
<evidence type="ECO:0000313" key="1">
    <source>
        <dbReference type="Proteomes" id="UP000887579"/>
    </source>
</evidence>
<accession>A0AC34F5D4</accession>
<evidence type="ECO:0000313" key="2">
    <source>
        <dbReference type="WBParaSite" id="ES5_v2.g12240.t1"/>
    </source>
</evidence>